<gene>
    <name evidence="1" type="ORF">M8A51_22540</name>
</gene>
<organism evidence="1 2">
    <name type="scientific">Caldimonas mangrovi</name>
    <dbReference type="NCBI Taxonomy" id="2944811"/>
    <lineage>
        <taxon>Bacteria</taxon>
        <taxon>Pseudomonadati</taxon>
        <taxon>Pseudomonadota</taxon>
        <taxon>Betaproteobacteria</taxon>
        <taxon>Burkholderiales</taxon>
        <taxon>Sphaerotilaceae</taxon>
        <taxon>Caldimonas</taxon>
    </lineage>
</organism>
<comment type="caution">
    <text evidence="1">The sequence shown here is derived from an EMBL/GenBank/DDBJ whole genome shotgun (WGS) entry which is preliminary data.</text>
</comment>
<protein>
    <submittedName>
        <fullName evidence="1">Uncharacterized protein</fullName>
    </submittedName>
</protein>
<dbReference type="RefSeq" id="WP_251780793.1">
    <property type="nucleotide sequence ID" value="NZ_JAMKFE010000018.1"/>
</dbReference>
<dbReference type="Proteomes" id="UP001165541">
    <property type="component" value="Unassembled WGS sequence"/>
</dbReference>
<keyword evidence="2" id="KW-1185">Reference proteome</keyword>
<proteinExistence type="predicted"/>
<evidence type="ECO:0000313" key="2">
    <source>
        <dbReference type="Proteomes" id="UP001165541"/>
    </source>
</evidence>
<evidence type="ECO:0000313" key="1">
    <source>
        <dbReference type="EMBL" id="MCM5682316.1"/>
    </source>
</evidence>
<reference evidence="1" key="1">
    <citation type="submission" date="2022-05" db="EMBL/GenBank/DDBJ databases">
        <title>Schlegelella sp. nov., isolated from mangrove soil.</title>
        <authorList>
            <person name="Liu Y."/>
            <person name="Ge X."/>
            <person name="Liu W."/>
        </authorList>
    </citation>
    <scope>NUCLEOTIDE SEQUENCE</scope>
    <source>
        <strain evidence="1">S2-27</strain>
    </source>
</reference>
<name>A0ABT0YUA4_9BURK</name>
<accession>A0ABT0YUA4</accession>
<sequence>MQRIEFESAKFLPYLPEDCQVNPGAYGFELSLWLSQTLMRQGVVTSYPLGEDWGWFIEYIEGDAEFMIGCGSQAEEGEGYEGKPIAWHIFVKPQLSLKQRLKGAARPEIGVKLGRAILAALRAEGIEPRSEAAT</sequence>
<dbReference type="EMBL" id="JAMKFE010000018">
    <property type="protein sequence ID" value="MCM5682316.1"/>
    <property type="molecule type" value="Genomic_DNA"/>
</dbReference>